<dbReference type="InterPro" id="IPR054252">
    <property type="entry name" value="Pam3_gp18"/>
</dbReference>
<protein>
    <recommendedName>
        <fullName evidence="2">Cyanophage baseplate Pam3 plug gp18 domain-containing protein</fullName>
    </recommendedName>
</protein>
<dbReference type="RefSeq" id="WP_070367822.1">
    <property type="nucleotide sequence ID" value="NZ_JAZHVW010000002.1"/>
</dbReference>
<evidence type="ECO:0000259" key="2">
    <source>
        <dbReference type="Pfam" id="PF22479"/>
    </source>
</evidence>
<evidence type="ECO:0000256" key="1">
    <source>
        <dbReference type="SAM" id="MobiDB-lite"/>
    </source>
</evidence>
<dbReference type="STRING" id="481719.LASUN_12950"/>
<feature type="compositionally biased region" description="Acidic residues" evidence="1">
    <location>
        <begin position="121"/>
        <end position="131"/>
    </location>
</feature>
<evidence type="ECO:0000313" key="3">
    <source>
        <dbReference type="EMBL" id="OFA10745.1"/>
    </source>
</evidence>
<sequence>MRMYVPVDVHNMPDVFDITVGGSKYLFRVDYNEVADFYAATIIKDDRVLLSGEPMLLGNIIGIDIPDRDLPLDDIKIMDEAGQLHDAGFINFMDGIKPYIDEVDPNGSETDNPDVKPLGYDPDDEDDETDAEGTIVI</sequence>
<accession>A0A1E7XCA5</accession>
<dbReference type="EMBL" id="MIQE01000012">
    <property type="protein sequence ID" value="OFA10745.1"/>
    <property type="molecule type" value="Genomic_DNA"/>
</dbReference>
<name>A0A1E7XCA5_9LACO</name>
<proteinExistence type="predicted"/>
<dbReference type="Pfam" id="PF22479">
    <property type="entry name" value="Pam3_gp18"/>
    <property type="match status" value="1"/>
</dbReference>
<feature type="region of interest" description="Disordered" evidence="1">
    <location>
        <begin position="100"/>
        <end position="137"/>
    </location>
</feature>
<dbReference type="AlphaFoldDB" id="A0A1E7XCA5"/>
<reference evidence="3 4" key="1">
    <citation type="submission" date="2016-09" db="EMBL/GenBank/DDBJ databases">
        <title>Genome Sequence of Lactobacillus sunkii Strain CG01.</title>
        <authorList>
            <person name="Poehlein A."/>
            <person name="Gabris C."/>
            <person name="Bengelsdorf F.R."/>
            <person name="Duerre P."/>
            <person name="Daniel R."/>
        </authorList>
    </citation>
    <scope>NUCLEOTIDE SEQUENCE [LARGE SCALE GENOMIC DNA]</scope>
    <source>
        <strain evidence="3 4">CG_D</strain>
    </source>
</reference>
<dbReference type="Proteomes" id="UP000177010">
    <property type="component" value="Unassembled WGS sequence"/>
</dbReference>
<evidence type="ECO:0000313" key="4">
    <source>
        <dbReference type="Proteomes" id="UP000177010"/>
    </source>
</evidence>
<comment type="caution">
    <text evidence="3">The sequence shown here is derived from an EMBL/GenBank/DDBJ whole genome shotgun (WGS) entry which is preliminary data.</text>
</comment>
<feature type="domain" description="Cyanophage baseplate Pam3 plug gp18" evidence="2">
    <location>
        <begin position="4"/>
        <end position="101"/>
    </location>
</feature>
<gene>
    <name evidence="3" type="ORF">LASUN_12950</name>
</gene>
<organism evidence="3 4">
    <name type="scientific">Lentilactobacillus sunkii</name>
    <dbReference type="NCBI Taxonomy" id="481719"/>
    <lineage>
        <taxon>Bacteria</taxon>
        <taxon>Bacillati</taxon>
        <taxon>Bacillota</taxon>
        <taxon>Bacilli</taxon>
        <taxon>Lactobacillales</taxon>
        <taxon>Lactobacillaceae</taxon>
        <taxon>Lentilactobacillus</taxon>
    </lineage>
</organism>